<evidence type="ECO:0000313" key="4">
    <source>
        <dbReference type="Proteomes" id="UP000272003"/>
    </source>
</evidence>
<gene>
    <name evidence="3" type="ORF">D7I45_02495</name>
</gene>
<proteinExistence type="predicted"/>
<feature type="domain" description="Metallo-beta-lactamase" evidence="2">
    <location>
        <begin position="18"/>
        <end position="211"/>
    </location>
</feature>
<dbReference type="SMART" id="SM00849">
    <property type="entry name" value="Lactamase_B"/>
    <property type="match status" value="1"/>
</dbReference>
<protein>
    <submittedName>
        <fullName evidence="3">MBL fold metallo-hydrolase</fullName>
    </submittedName>
</protein>
<evidence type="ECO:0000256" key="1">
    <source>
        <dbReference type="ARBA" id="ARBA00022833"/>
    </source>
</evidence>
<sequence length="248" mass="28171">MKITVLGYYGGYPDKGIGTSGYLIQSGNYNLLLDCGSGVLLELEKVLNPLQLDAVLLSHYHSDHIADVGVLQHYWQLAPGQKKEVVLPIYGHNKDEENFKKLDWFDCTKGYQYNPDETLKLGPLHITFKLTKHPVVAYAMRIYDENSKKTLVYTADTRYFDELISFCKDADMLITDTNFYNDKEGTKWHMTSDETGYLAKKANVKKVLISHLPQYGSLDDLLKQTKDAAGDSVDILLPKVRQEILLNN</sequence>
<dbReference type="GO" id="GO:0042781">
    <property type="term" value="F:3'-tRNA processing endoribonuclease activity"/>
    <property type="evidence" value="ECO:0007669"/>
    <property type="project" value="TreeGrafter"/>
</dbReference>
<dbReference type="PANTHER" id="PTHR46018">
    <property type="entry name" value="ZINC PHOSPHODIESTERASE ELAC PROTEIN 1"/>
    <property type="match status" value="1"/>
</dbReference>
<name>A0A387AP05_9LACO</name>
<evidence type="ECO:0000313" key="3">
    <source>
        <dbReference type="EMBL" id="AYF92412.1"/>
    </source>
</evidence>
<dbReference type="InterPro" id="IPR036866">
    <property type="entry name" value="RibonucZ/Hydroxyglut_hydro"/>
</dbReference>
<reference evidence="3 4" key="1">
    <citation type="submission" date="2018-09" db="EMBL/GenBank/DDBJ databases">
        <title>Genome sequencing of strain BHWM-4.</title>
        <authorList>
            <person name="Heo J."/>
            <person name="Kim S.-J."/>
            <person name="Kwon S.-W."/>
        </authorList>
    </citation>
    <scope>NUCLEOTIDE SEQUENCE [LARGE SCALE GENOMIC DNA]</scope>
    <source>
        <strain evidence="3 4">BHWM-4</strain>
    </source>
</reference>
<dbReference type="PANTHER" id="PTHR46018:SF4">
    <property type="entry name" value="METALLO-HYDROLASE YHFI-RELATED"/>
    <property type="match status" value="1"/>
</dbReference>
<dbReference type="AlphaFoldDB" id="A0A387AP05"/>
<dbReference type="OrthoDB" id="9794898at2"/>
<dbReference type="KEGG" id="abom:D7I45_02495"/>
<dbReference type="CDD" id="cd07716">
    <property type="entry name" value="RNaseZ_short-form-like_MBL-fold"/>
    <property type="match status" value="1"/>
</dbReference>
<dbReference type="Proteomes" id="UP000272003">
    <property type="component" value="Chromosome"/>
</dbReference>
<keyword evidence="1" id="KW-0862">Zinc</keyword>
<dbReference type="EMBL" id="CP032626">
    <property type="protein sequence ID" value="AYF92412.1"/>
    <property type="molecule type" value="Genomic_DNA"/>
</dbReference>
<evidence type="ECO:0000259" key="2">
    <source>
        <dbReference type="SMART" id="SM00849"/>
    </source>
</evidence>
<keyword evidence="3" id="KW-0378">Hydrolase</keyword>
<organism evidence="3 4">
    <name type="scientific">Apilactobacillus bombintestini</name>
    <dbReference type="NCBI Taxonomy" id="2419772"/>
    <lineage>
        <taxon>Bacteria</taxon>
        <taxon>Bacillati</taxon>
        <taxon>Bacillota</taxon>
        <taxon>Bacilli</taxon>
        <taxon>Lactobacillales</taxon>
        <taxon>Lactobacillaceae</taxon>
        <taxon>Apilactobacillus</taxon>
    </lineage>
</organism>
<dbReference type="InterPro" id="IPR001279">
    <property type="entry name" value="Metallo-B-lactamas"/>
</dbReference>
<dbReference type="Pfam" id="PF12706">
    <property type="entry name" value="Lactamase_B_2"/>
    <property type="match status" value="1"/>
</dbReference>
<dbReference type="Gene3D" id="3.60.15.10">
    <property type="entry name" value="Ribonuclease Z/Hydroxyacylglutathione hydrolase-like"/>
    <property type="match status" value="1"/>
</dbReference>
<keyword evidence="4" id="KW-1185">Reference proteome</keyword>
<accession>A0A387AP05</accession>
<dbReference type="RefSeq" id="WP_120784180.1">
    <property type="nucleotide sequence ID" value="NZ_CP032626.1"/>
</dbReference>
<dbReference type="SUPFAM" id="SSF56281">
    <property type="entry name" value="Metallo-hydrolase/oxidoreductase"/>
    <property type="match status" value="1"/>
</dbReference>